<keyword evidence="6" id="KW-0833">Ubl conjugation pathway</keyword>
<dbReference type="InterPro" id="IPR029063">
    <property type="entry name" value="SAM-dependent_MTases_sf"/>
</dbReference>
<protein>
    <recommendedName>
        <fullName evidence="3">type II protein arginine methyltransferase</fullName>
        <ecNumber evidence="3">2.1.1.320</ecNumber>
    </recommendedName>
</protein>
<dbReference type="Proteomes" id="UP000320475">
    <property type="component" value="Unassembled WGS sequence"/>
</dbReference>
<keyword evidence="7" id="KW-0072">Autophagy</keyword>
<dbReference type="AlphaFoldDB" id="A0A507DHY6"/>
<evidence type="ECO:0000256" key="5">
    <source>
        <dbReference type="ARBA" id="ARBA00022679"/>
    </source>
</evidence>
<comment type="caution">
    <text evidence="10">The sequence shown here is derived from an EMBL/GenBank/DDBJ whole genome shotgun (WGS) entry which is preliminary data.</text>
</comment>
<evidence type="ECO:0000256" key="7">
    <source>
        <dbReference type="ARBA" id="ARBA00023006"/>
    </source>
</evidence>
<dbReference type="GO" id="GO:0035243">
    <property type="term" value="F:protein-arginine omega-N symmetric methyltransferase activity"/>
    <property type="evidence" value="ECO:0007669"/>
    <property type="project" value="UniProtKB-EC"/>
</dbReference>
<accession>A0A507DHY6</accession>
<dbReference type="Pfam" id="PF02636">
    <property type="entry name" value="Methyltransf_28"/>
    <property type="match status" value="1"/>
</dbReference>
<dbReference type="Gene3D" id="3.30.1460.50">
    <property type="match status" value="1"/>
</dbReference>
<reference evidence="10 11" key="1">
    <citation type="journal article" date="2019" name="Sci. Rep.">
        <title>Comparative genomics of chytrid fungi reveal insights into the obligate biotrophic and pathogenic lifestyle of Synchytrium endobioticum.</title>
        <authorList>
            <person name="van de Vossenberg B.T.L.H."/>
            <person name="Warris S."/>
            <person name="Nguyen H.D.T."/>
            <person name="van Gent-Pelzer M.P.E."/>
            <person name="Joly D.L."/>
            <person name="van de Geest H.C."/>
            <person name="Bonants P.J.M."/>
            <person name="Smith D.S."/>
            <person name="Levesque C.A."/>
            <person name="van der Lee T.A.J."/>
        </authorList>
    </citation>
    <scope>NUCLEOTIDE SEQUENCE [LARGE SCALE GENOMIC DNA]</scope>
    <source>
        <strain evidence="10 11">LEV6574</strain>
    </source>
</reference>
<evidence type="ECO:0000256" key="4">
    <source>
        <dbReference type="ARBA" id="ARBA00022603"/>
    </source>
</evidence>
<dbReference type="EC" id="2.1.1.320" evidence="3"/>
<proteinExistence type="inferred from homology"/>
<keyword evidence="8" id="KW-0496">Mitochondrion</keyword>
<dbReference type="VEuPathDB" id="FungiDB:SeMB42_g00270"/>
<dbReference type="Gene3D" id="3.40.50.12710">
    <property type="match status" value="1"/>
</dbReference>
<comment type="subcellular location">
    <subcellularLocation>
        <location evidence="1">Mitochondrion</location>
    </subcellularLocation>
</comment>
<dbReference type="GO" id="GO:0005739">
    <property type="term" value="C:mitochondrion"/>
    <property type="evidence" value="ECO:0007669"/>
    <property type="project" value="UniProtKB-SubCell"/>
</dbReference>
<evidence type="ECO:0000313" key="11">
    <source>
        <dbReference type="Proteomes" id="UP000320475"/>
    </source>
</evidence>
<comment type="similarity">
    <text evidence="2">Belongs to the NDUFAF7 family.</text>
</comment>
<keyword evidence="4" id="KW-0489">Methyltransferase</keyword>
<evidence type="ECO:0000256" key="2">
    <source>
        <dbReference type="ARBA" id="ARBA00005891"/>
    </source>
</evidence>
<sequence>MTISFESPRFLTRDEFQQQALDVVRRATQLHEPWTWTWTDAGKGGYLVKTLRITDPYPHSPFLSIHDDDSFLDISLEDDDPAALPPFRSMTSSLWQFHVCYSATWRSPVLYFVKDSGQYDAPAVMLDVEKRLIKSDVGRFARISQQDHPHLNIPYFYLHPCGTSQHMNDVVATTSSSNGDRYLLTWLSLCPGRQAYSMPTRRLSTSSSKHHLALNGVPSNNEPSSSAPMRPKGYWDRMATDQTNPIPRVPPSAYRRYTAFDLSQLTHPPRCAGMSVRDFIQDSLYNPNYGYFSKKALIFSPKEDIHFNAFKNVQHFMNHLGDLYKEIETVSSATEDIMRQVWHTPTQIFRPWYGYAIGKYIITQHLSSPCPPPNLTIYEVGAGNGTLMLNILEYIKLHHPDLFAITKYNVIEISAKLAAQQHETMTQAVRDNSILGVTEVHDKVRIVNKSIFEWDALVSDECFIIAMEVIDNFAHDLVRYDYTTGTPMQGLVMIDETGEYTEVYEAVSDPLLRRYLFLRTPPTLLRASYRAIRRLLPFAPNLTPPEFIPTKTLQLFDTLHKCFPRHRLILSDFDRLNDGIPGKNGPVVQIRYQGQMIACSTYLVQPGWFDVFFPTDFEELRRVYATVAAAASHGPNEIAQDDGNNCNRYTGRSKGTVRICSQKQFLLENAQLDRTVTKSGENPMLSLYENFQFMLS</sequence>
<comment type="catalytic activity">
    <reaction evidence="9">
        <text>L-arginyl-[protein] + 2 S-adenosyl-L-methionine = N(omega),N(omega)'-dimethyl-L-arginyl-[protein] + 2 S-adenosyl-L-homocysteine + 2 H(+)</text>
        <dbReference type="Rhea" id="RHEA:48108"/>
        <dbReference type="Rhea" id="RHEA-COMP:10532"/>
        <dbReference type="Rhea" id="RHEA-COMP:11992"/>
        <dbReference type="ChEBI" id="CHEBI:15378"/>
        <dbReference type="ChEBI" id="CHEBI:29965"/>
        <dbReference type="ChEBI" id="CHEBI:57856"/>
        <dbReference type="ChEBI" id="CHEBI:59789"/>
        <dbReference type="ChEBI" id="CHEBI:88221"/>
        <dbReference type="EC" id="2.1.1.320"/>
    </reaction>
</comment>
<evidence type="ECO:0000256" key="3">
    <source>
        <dbReference type="ARBA" id="ARBA00011935"/>
    </source>
</evidence>
<dbReference type="SUPFAM" id="SSF53335">
    <property type="entry name" value="S-adenosyl-L-methionine-dependent methyltransferases"/>
    <property type="match status" value="1"/>
</dbReference>
<dbReference type="GO" id="GO:0032259">
    <property type="term" value="P:methylation"/>
    <property type="evidence" value="ECO:0007669"/>
    <property type="project" value="UniProtKB-KW"/>
</dbReference>
<evidence type="ECO:0000256" key="6">
    <source>
        <dbReference type="ARBA" id="ARBA00022786"/>
    </source>
</evidence>
<name>A0A507DHY6_9FUNG</name>
<dbReference type="InterPro" id="IPR007135">
    <property type="entry name" value="Atg3/Atg10"/>
</dbReference>
<evidence type="ECO:0000256" key="8">
    <source>
        <dbReference type="ARBA" id="ARBA00023128"/>
    </source>
</evidence>
<dbReference type="Pfam" id="PF03987">
    <property type="entry name" value="Autophagy_act_C"/>
    <property type="match status" value="1"/>
</dbReference>
<gene>
    <name evidence="10" type="ORF">SeLEV6574_g00394</name>
</gene>
<dbReference type="OrthoDB" id="17415at2759"/>
<evidence type="ECO:0000313" key="10">
    <source>
        <dbReference type="EMBL" id="TPX51292.1"/>
    </source>
</evidence>
<organism evidence="10 11">
    <name type="scientific">Synchytrium endobioticum</name>
    <dbReference type="NCBI Taxonomy" id="286115"/>
    <lineage>
        <taxon>Eukaryota</taxon>
        <taxon>Fungi</taxon>
        <taxon>Fungi incertae sedis</taxon>
        <taxon>Chytridiomycota</taxon>
        <taxon>Chytridiomycota incertae sedis</taxon>
        <taxon>Chytridiomycetes</taxon>
        <taxon>Synchytriales</taxon>
        <taxon>Synchytriaceae</taxon>
        <taxon>Synchytrium</taxon>
    </lineage>
</organism>
<dbReference type="PANTHER" id="PTHR12049:SF5">
    <property type="entry name" value="PROTEIN ARGININE METHYLTRANSFERASE NDUFAF7 HOMOLOG, MITOCHONDRIAL"/>
    <property type="match status" value="1"/>
</dbReference>
<dbReference type="InterPro" id="IPR003788">
    <property type="entry name" value="NDUFAF7"/>
</dbReference>
<dbReference type="GO" id="GO:0006914">
    <property type="term" value="P:autophagy"/>
    <property type="evidence" value="ECO:0007669"/>
    <property type="project" value="UniProtKB-KW"/>
</dbReference>
<evidence type="ECO:0000256" key="9">
    <source>
        <dbReference type="ARBA" id="ARBA00048612"/>
    </source>
</evidence>
<keyword evidence="5" id="KW-0808">Transferase</keyword>
<dbReference type="GO" id="GO:0019787">
    <property type="term" value="F:ubiquitin-like protein transferase activity"/>
    <property type="evidence" value="ECO:0007669"/>
    <property type="project" value="InterPro"/>
</dbReference>
<evidence type="ECO:0000256" key="1">
    <source>
        <dbReference type="ARBA" id="ARBA00004173"/>
    </source>
</evidence>
<dbReference type="EMBL" id="QEAM01000006">
    <property type="protein sequence ID" value="TPX51292.1"/>
    <property type="molecule type" value="Genomic_DNA"/>
</dbReference>
<dbReference type="PANTHER" id="PTHR12049">
    <property type="entry name" value="PROTEIN ARGININE METHYLTRANSFERASE NDUFAF7, MITOCHONDRIAL"/>
    <property type="match status" value="1"/>
</dbReference>
<dbReference type="InterPro" id="IPR038375">
    <property type="entry name" value="NDUFAF7_sf"/>
</dbReference>